<dbReference type="Proteomes" id="UP000193355">
    <property type="component" value="Unassembled WGS sequence"/>
</dbReference>
<gene>
    <name evidence="11" type="ORF">SAMN06275492_12027</name>
</gene>
<proteinExistence type="inferred from homology"/>
<dbReference type="PRINTS" id="PR00781">
    <property type="entry name" value="LIPOSIGPTASE"/>
</dbReference>
<feature type="transmembrane region" description="Helical" evidence="10">
    <location>
        <begin position="105"/>
        <end position="126"/>
    </location>
</feature>
<reference evidence="12" key="1">
    <citation type="submission" date="2017-04" db="EMBL/GenBank/DDBJ databases">
        <authorList>
            <person name="Varghese N."/>
            <person name="Submissions S."/>
        </authorList>
    </citation>
    <scope>NUCLEOTIDE SEQUENCE [LARGE SCALE GENOMIC DNA]</scope>
    <source>
        <strain evidence="12">USBA 82</strain>
    </source>
</reference>
<dbReference type="STRING" id="561720.SAMN06275492_12027"/>
<evidence type="ECO:0000313" key="11">
    <source>
        <dbReference type="EMBL" id="SMG35081.1"/>
    </source>
</evidence>
<keyword evidence="3" id="KW-0645">Protease</keyword>
<keyword evidence="4 10" id="KW-0812">Transmembrane</keyword>
<name>A0A1X7K419_9BACT</name>
<evidence type="ECO:0000313" key="12">
    <source>
        <dbReference type="Proteomes" id="UP000193355"/>
    </source>
</evidence>
<comment type="similarity">
    <text evidence="1 9">Belongs to the peptidase A8 family.</text>
</comment>
<dbReference type="EMBL" id="FXBB01000020">
    <property type="protein sequence ID" value="SMG35081.1"/>
    <property type="molecule type" value="Genomic_DNA"/>
</dbReference>
<evidence type="ECO:0000256" key="4">
    <source>
        <dbReference type="ARBA" id="ARBA00022692"/>
    </source>
</evidence>
<evidence type="ECO:0000256" key="8">
    <source>
        <dbReference type="ARBA" id="ARBA00023136"/>
    </source>
</evidence>
<dbReference type="Pfam" id="PF01252">
    <property type="entry name" value="Peptidase_A8"/>
    <property type="match status" value="1"/>
</dbReference>
<protein>
    <submittedName>
        <fullName evidence="11">Signal peptidase II</fullName>
    </submittedName>
</protein>
<evidence type="ECO:0000256" key="6">
    <source>
        <dbReference type="ARBA" id="ARBA00022801"/>
    </source>
</evidence>
<keyword evidence="7 10" id="KW-1133">Transmembrane helix</keyword>
<keyword evidence="8 10" id="KW-0472">Membrane</keyword>
<evidence type="ECO:0000256" key="7">
    <source>
        <dbReference type="ARBA" id="ARBA00022989"/>
    </source>
</evidence>
<sequence length="132" mass="14087">MRPASLASFIAIGTYGCSAVVRRLGLPAVWNQGVAFSSFGDRSSLAVGIGFVALSILSAMVYEKSAYTRSGIIMLWGGALGNLMDRLLYGSVMDYIPVPFWPGGLYVNVADLAIMLGCIYLIQGFYGAKEAE</sequence>
<keyword evidence="2" id="KW-1003">Cell membrane</keyword>
<dbReference type="RefSeq" id="WP_085544890.1">
    <property type="nucleotide sequence ID" value="NZ_FXBB01000020.1"/>
</dbReference>
<dbReference type="PROSITE" id="PS51257">
    <property type="entry name" value="PROKAR_LIPOPROTEIN"/>
    <property type="match status" value="1"/>
</dbReference>
<feature type="transmembrane region" description="Helical" evidence="10">
    <location>
        <begin position="43"/>
        <end position="62"/>
    </location>
</feature>
<dbReference type="PANTHER" id="PTHR33695:SF1">
    <property type="entry name" value="LIPOPROTEIN SIGNAL PEPTIDASE"/>
    <property type="match status" value="1"/>
</dbReference>
<organism evidence="11 12">
    <name type="scientific">Dethiosulfovibrio salsuginis</name>
    <dbReference type="NCBI Taxonomy" id="561720"/>
    <lineage>
        <taxon>Bacteria</taxon>
        <taxon>Thermotogati</taxon>
        <taxon>Synergistota</taxon>
        <taxon>Synergistia</taxon>
        <taxon>Synergistales</taxon>
        <taxon>Dethiosulfovibrionaceae</taxon>
        <taxon>Dethiosulfovibrio</taxon>
    </lineage>
</organism>
<dbReference type="OrthoDB" id="9810259at2"/>
<evidence type="ECO:0000256" key="9">
    <source>
        <dbReference type="RuleBase" id="RU004181"/>
    </source>
</evidence>
<evidence type="ECO:0000256" key="2">
    <source>
        <dbReference type="ARBA" id="ARBA00022475"/>
    </source>
</evidence>
<dbReference type="InterPro" id="IPR001872">
    <property type="entry name" value="Peptidase_A8"/>
</dbReference>
<evidence type="ECO:0000256" key="5">
    <source>
        <dbReference type="ARBA" id="ARBA00022750"/>
    </source>
</evidence>
<dbReference type="AlphaFoldDB" id="A0A1X7K419"/>
<keyword evidence="12" id="KW-1185">Reference proteome</keyword>
<dbReference type="PANTHER" id="PTHR33695">
    <property type="entry name" value="LIPOPROTEIN SIGNAL PEPTIDASE"/>
    <property type="match status" value="1"/>
</dbReference>
<keyword evidence="5" id="KW-0064">Aspartyl protease</keyword>
<keyword evidence="6" id="KW-0378">Hydrolase</keyword>
<feature type="transmembrane region" description="Helical" evidence="10">
    <location>
        <begin position="74"/>
        <end position="93"/>
    </location>
</feature>
<dbReference type="GO" id="GO:0004190">
    <property type="term" value="F:aspartic-type endopeptidase activity"/>
    <property type="evidence" value="ECO:0007669"/>
    <property type="project" value="UniProtKB-KW"/>
</dbReference>
<evidence type="ECO:0000256" key="10">
    <source>
        <dbReference type="SAM" id="Phobius"/>
    </source>
</evidence>
<dbReference type="GO" id="GO:0016020">
    <property type="term" value="C:membrane"/>
    <property type="evidence" value="ECO:0007669"/>
    <property type="project" value="InterPro"/>
</dbReference>
<dbReference type="GO" id="GO:0006508">
    <property type="term" value="P:proteolysis"/>
    <property type="evidence" value="ECO:0007669"/>
    <property type="project" value="UniProtKB-KW"/>
</dbReference>
<accession>A0A1X7K419</accession>
<evidence type="ECO:0000256" key="3">
    <source>
        <dbReference type="ARBA" id="ARBA00022670"/>
    </source>
</evidence>
<evidence type="ECO:0000256" key="1">
    <source>
        <dbReference type="ARBA" id="ARBA00006139"/>
    </source>
</evidence>